<dbReference type="KEGG" id="cpi:Cpin_2620"/>
<evidence type="ECO:0000313" key="3">
    <source>
        <dbReference type="Proteomes" id="UP000002215"/>
    </source>
</evidence>
<evidence type="ECO:0000256" key="1">
    <source>
        <dbReference type="SAM" id="SignalP"/>
    </source>
</evidence>
<gene>
    <name evidence="2" type="ordered locus">Cpin_2620</name>
</gene>
<dbReference type="EMBL" id="CP001699">
    <property type="protein sequence ID" value="ACU60102.1"/>
    <property type="molecule type" value="Genomic_DNA"/>
</dbReference>
<reference evidence="2 3" key="2">
    <citation type="journal article" date="2010" name="Stand. Genomic Sci.">
        <title>Complete genome sequence of Chitinophaga pinensis type strain (UQM 2034).</title>
        <authorList>
            <person name="Glavina Del Rio T."/>
            <person name="Abt B."/>
            <person name="Spring S."/>
            <person name="Lapidus A."/>
            <person name="Nolan M."/>
            <person name="Tice H."/>
            <person name="Copeland A."/>
            <person name="Cheng J.F."/>
            <person name="Chen F."/>
            <person name="Bruce D."/>
            <person name="Goodwin L."/>
            <person name="Pitluck S."/>
            <person name="Ivanova N."/>
            <person name="Mavromatis K."/>
            <person name="Mikhailova N."/>
            <person name="Pati A."/>
            <person name="Chen A."/>
            <person name="Palaniappan K."/>
            <person name="Land M."/>
            <person name="Hauser L."/>
            <person name="Chang Y.J."/>
            <person name="Jeffries C.D."/>
            <person name="Chain P."/>
            <person name="Saunders E."/>
            <person name="Detter J.C."/>
            <person name="Brettin T."/>
            <person name="Rohde M."/>
            <person name="Goker M."/>
            <person name="Bristow J."/>
            <person name="Eisen J.A."/>
            <person name="Markowitz V."/>
            <person name="Hugenholtz P."/>
            <person name="Kyrpides N.C."/>
            <person name="Klenk H.P."/>
            <person name="Lucas S."/>
        </authorList>
    </citation>
    <scope>NUCLEOTIDE SEQUENCE [LARGE SCALE GENOMIC DNA]</scope>
    <source>
        <strain evidence="3">ATCC 43595 / DSM 2588 / LMG 13176 / NBRC 15968 / NCIMB 11800 / UQM 2034</strain>
    </source>
</reference>
<accession>A0A979G377</accession>
<dbReference type="PROSITE" id="PS51257">
    <property type="entry name" value="PROKAR_LIPOPROTEIN"/>
    <property type="match status" value="1"/>
</dbReference>
<dbReference type="AlphaFoldDB" id="A0A979G377"/>
<sequence length="112" mass="11802">MNKLFRTCCGLALLCLSISCGQSSDVLSFLNTSNLPFVLLDINTERDTTLALPGGTIITFPAHALKAAGSQTAYLLATEALTTEDMLSAGFRTQSGDQPLSSGGMISLETRL</sequence>
<organism evidence="2 3">
    <name type="scientific">Chitinophaga pinensis (strain ATCC 43595 / DSM 2588 / LMG 13176 / NBRC 15968 / NCIMB 11800 / UQM 2034)</name>
    <dbReference type="NCBI Taxonomy" id="485918"/>
    <lineage>
        <taxon>Bacteria</taxon>
        <taxon>Pseudomonadati</taxon>
        <taxon>Bacteroidota</taxon>
        <taxon>Chitinophagia</taxon>
        <taxon>Chitinophagales</taxon>
        <taxon>Chitinophagaceae</taxon>
        <taxon>Chitinophaga</taxon>
    </lineage>
</organism>
<reference evidence="3" key="1">
    <citation type="submission" date="2009-08" db="EMBL/GenBank/DDBJ databases">
        <title>The complete genome of Chitinophaga pinensis DSM 2588.</title>
        <authorList>
            <consortium name="US DOE Joint Genome Institute (JGI-PGF)"/>
            <person name="Lucas S."/>
            <person name="Copeland A."/>
            <person name="Lapidus A."/>
            <person name="Glavina del Rio T."/>
            <person name="Dalin E."/>
            <person name="Tice H."/>
            <person name="Bruce D."/>
            <person name="Goodwin L."/>
            <person name="Pitluck S."/>
            <person name="Kyrpides N."/>
            <person name="Mavromatis K."/>
            <person name="Ivanova N."/>
            <person name="Mikhailova N."/>
            <person name="Sims D."/>
            <person name="Meinche L."/>
            <person name="Brettin T."/>
            <person name="Detter J.C."/>
            <person name="Han C."/>
            <person name="Larimer F."/>
            <person name="Land M."/>
            <person name="Hauser L."/>
            <person name="Markowitz V."/>
            <person name="Cheng J.-F."/>
            <person name="Hugenholtz P."/>
            <person name="Woyke T."/>
            <person name="Wu D."/>
            <person name="Spring S."/>
            <person name="Klenk H.-P."/>
            <person name="Eisen J.A."/>
        </authorList>
    </citation>
    <scope>NUCLEOTIDE SEQUENCE [LARGE SCALE GENOMIC DNA]</scope>
    <source>
        <strain evidence="3">ATCC 43595 / DSM 2588 / LMG 13176 / NBRC 15968 / NCIMB 11800 / UQM 2034</strain>
    </source>
</reference>
<dbReference type="OrthoDB" id="619466at2"/>
<keyword evidence="1" id="KW-0732">Signal</keyword>
<feature type="signal peptide" evidence="1">
    <location>
        <begin position="1"/>
        <end position="24"/>
    </location>
</feature>
<name>A0A979G377_CHIPD</name>
<protein>
    <submittedName>
        <fullName evidence="2">Uncharacterized protein</fullName>
    </submittedName>
</protein>
<dbReference type="RefSeq" id="WP_012790278.1">
    <property type="nucleotide sequence ID" value="NC_013132.1"/>
</dbReference>
<feature type="chain" id="PRO_5036825252" evidence="1">
    <location>
        <begin position="25"/>
        <end position="112"/>
    </location>
</feature>
<evidence type="ECO:0000313" key="2">
    <source>
        <dbReference type="EMBL" id="ACU60102.1"/>
    </source>
</evidence>
<dbReference type="Proteomes" id="UP000002215">
    <property type="component" value="Chromosome"/>
</dbReference>
<proteinExistence type="predicted"/>